<dbReference type="EMBL" id="PP495484">
    <property type="protein sequence ID" value="WYA79363.1"/>
    <property type="molecule type" value="Genomic_DNA"/>
</dbReference>
<accession>A0AAX4M343</accession>
<reference evidence="1" key="1">
    <citation type="submission" date="2024-03" db="EMBL/GenBank/DDBJ databases">
        <title>Characterization and abundance of plasmid-dependent Alphatectivirus phages.</title>
        <authorList>
            <person name="Parra B."/>
            <person name="Lutz V.T."/>
            <person name="Brondsted L."/>
            <person name="Carmona J.L."/>
            <person name="Palomo A."/>
            <person name="Nesme J."/>
            <person name="Le V.V.H."/>
            <person name="Smets B.F."/>
            <person name="Dechesne A."/>
        </authorList>
    </citation>
    <scope>NUCLEOTIDE SEQUENCE</scope>
</reference>
<proteinExistence type="predicted"/>
<evidence type="ECO:0000313" key="1">
    <source>
        <dbReference type="EMBL" id="WYA79363.1"/>
    </source>
</evidence>
<sequence>MMKTAIFILAVMFAALLWLGREHCILCQWFKRISNGA</sequence>
<evidence type="ECO:0000313" key="2">
    <source>
        <dbReference type="Proteomes" id="UP001434302"/>
    </source>
</evidence>
<name>A0AAX4M343_9VIRU</name>
<protein>
    <submittedName>
        <fullName evidence="1">Uncharacterized protein</fullName>
    </submittedName>
</protein>
<organism evidence="1 2">
    <name type="scientific">Salmonella phage PKJ.Vi.20.5</name>
    <dbReference type="NCBI Taxonomy" id="3135609"/>
    <lineage>
        <taxon>Viruses</taxon>
        <taxon>Varidnaviria</taxon>
        <taxon>Bamfordvirae</taxon>
        <taxon>Preplasmiviricota</taxon>
        <taxon>Prepoliviricotina</taxon>
        <taxon>Tectiliviricetes</taxon>
        <taxon>Kalamavirales</taxon>
        <taxon>Tectiviridae</taxon>
        <taxon>Alphatectivirus</taxon>
    </lineage>
</organism>
<dbReference type="Proteomes" id="UP001434302">
    <property type="component" value="Segment"/>
</dbReference>